<keyword evidence="4" id="KW-1185">Reference proteome</keyword>
<dbReference type="InterPro" id="IPR000195">
    <property type="entry name" value="Rab-GAP-TBC_dom"/>
</dbReference>
<protein>
    <submittedName>
        <fullName evidence="3">GTPase-activating protein</fullName>
    </submittedName>
</protein>
<comment type="caution">
    <text evidence="3">The sequence shown here is derived from an EMBL/GenBank/DDBJ whole genome shotgun (WGS) entry which is preliminary data.</text>
</comment>
<dbReference type="PANTHER" id="PTHR20913:SF7">
    <property type="entry name" value="RE60063P"/>
    <property type="match status" value="1"/>
</dbReference>
<dbReference type="GO" id="GO:0005096">
    <property type="term" value="F:GTPase activator activity"/>
    <property type="evidence" value="ECO:0007669"/>
    <property type="project" value="UniProtKB-KW"/>
</dbReference>
<evidence type="ECO:0000313" key="3">
    <source>
        <dbReference type="EMBL" id="GMM53930.1"/>
    </source>
</evidence>
<feature type="domain" description="Rab-GAP TBC" evidence="2">
    <location>
        <begin position="68"/>
        <end position="271"/>
    </location>
</feature>
<dbReference type="GO" id="GO:0005789">
    <property type="term" value="C:endoplasmic reticulum membrane"/>
    <property type="evidence" value="ECO:0007669"/>
    <property type="project" value="TreeGrafter"/>
</dbReference>
<dbReference type="GO" id="GO:0006888">
    <property type="term" value="P:endoplasmic reticulum to Golgi vesicle-mediated transport"/>
    <property type="evidence" value="ECO:0007669"/>
    <property type="project" value="TreeGrafter"/>
</dbReference>
<dbReference type="InterPro" id="IPR035969">
    <property type="entry name" value="Rab-GAP_TBC_sf"/>
</dbReference>
<dbReference type="Gene3D" id="1.10.472.80">
    <property type="entry name" value="Ypt/Rab-GAP domain of gyp1p, domain 3"/>
    <property type="match status" value="1"/>
</dbReference>
<dbReference type="Gene3D" id="1.10.8.1310">
    <property type="match status" value="1"/>
</dbReference>
<evidence type="ECO:0000259" key="2">
    <source>
        <dbReference type="PROSITE" id="PS50086"/>
    </source>
</evidence>
<dbReference type="InterPro" id="IPR045913">
    <property type="entry name" value="TBC20/Gyp8-like"/>
</dbReference>
<sequence length="469" mass="53341">MASILGLGESDLTTQLADTNRDTNDLSFLPSFYNDKTQCELKSQVISRALRKKENTLLCALGKSKCGFVNNDLRQKSWNTILNNQLILYSSPKEVNNTPHCDEKQIELDVRRSFGYVKDEVERNCLKKALKQAIVTFFRKYPTLRYYQGYHDVISVLVVVFCLDPKRNKISRNISGQRRKILYKCVEIFSLAYLRDFLMDSLDFPIDQISVIPLLIQDKDPQLFQRLQLDKQKPLYAIASVLTIFSHDMRPDITGANSIIFQIFDLVLCTHSMYTPLVLYANIVLALRDRINKEYTANIGNFDNDVDLVHAVVQKVLMQSINDEAPQSRQLWETVLDRTRSDYSIDPKLEKKACKFINKTSPLRTTASGRPQLEINDGYSLDKLIKKGIVLNNKKKDKVPKDTDGQDWNYDRLIKTSLLVGAASLALGACHQHGSLLPDTMATSHLDLNRIASSVSLVSDSLKHIINSS</sequence>
<reference evidence="3 4" key="1">
    <citation type="journal article" date="2023" name="Elife">
        <title>Identification of key yeast species and microbe-microbe interactions impacting larval growth of Drosophila in the wild.</title>
        <authorList>
            <person name="Mure A."/>
            <person name="Sugiura Y."/>
            <person name="Maeda R."/>
            <person name="Honda K."/>
            <person name="Sakurai N."/>
            <person name="Takahashi Y."/>
            <person name="Watada M."/>
            <person name="Katoh T."/>
            <person name="Gotoh A."/>
            <person name="Gotoh Y."/>
            <person name="Taniguchi I."/>
            <person name="Nakamura K."/>
            <person name="Hayashi T."/>
            <person name="Katayama T."/>
            <person name="Uemura T."/>
            <person name="Hattori Y."/>
        </authorList>
    </citation>
    <scope>NUCLEOTIDE SEQUENCE [LARGE SCALE GENOMIC DNA]</scope>
    <source>
        <strain evidence="3 4">KH-74</strain>
    </source>
</reference>
<dbReference type="Pfam" id="PF00566">
    <property type="entry name" value="RabGAP-TBC"/>
    <property type="match status" value="1"/>
</dbReference>
<organism evidence="3 4">
    <name type="scientific">Maudiozyma humilis</name>
    <name type="common">Sour dough yeast</name>
    <name type="synonym">Kazachstania humilis</name>
    <dbReference type="NCBI Taxonomy" id="51915"/>
    <lineage>
        <taxon>Eukaryota</taxon>
        <taxon>Fungi</taxon>
        <taxon>Dikarya</taxon>
        <taxon>Ascomycota</taxon>
        <taxon>Saccharomycotina</taxon>
        <taxon>Saccharomycetes</taxon>
        <taxon>Saccharomycetales</taxon>
        <taxon>Saccharomycetaceae</taxon>
        <taxon>Maudiozyma</taxon>
    </lineage>
</organism>
<dbReference type="Proteomes" id="UP001377567">
    <property type="component" value="Unassembled WGS sequence"/>
</dbReference>
<gene>
    <name evidence="3" type="ORF">DAKH74_005460</name>
</gene>
<keyword evidence="1" id="KW-0343">GTPase activation</keyword>
<dbReference type="PROSITE" id="PS50086">
    <property type="entry name" value="TBC_RABGAP"/>
    <property type="match status" value="1"/>
</dbReference>
<dbReference type="AlphaFoldDB" id="A0AAV5RRA4"/>
<dbReference type="PANTHER" id="PTHR20913">
    <property type="entry name" value="TBC1 DOMAIN FAMILY MEMBER 20/GTPASE"/>
    <property type="match status" value="1"/>
</dbReference>
<dbReference type="EMBL" id="BTGD01000001">
    <property type="protein sequence ID" value="GMM53930.1"/>
    <property type="molecule type" value="Genomic_DNA"/>
</dbReference>
<dbReference type="SUPFAM" id="SSF47923">
    <property type="entry name" value="Ypt/Rab-GAP domain of gyp1p"/>
    <property type="match status" value="1"/>
</dbReference>
<evidence type="ECO:0000256" key="1">
    <source>
        <dbReference type="ARBA" id="ARBA00022468"/>
    </source>
</evidence>
<evidence type="ECO:0000313" key="4">
    <source>
        <dbReference type="Proteomes" id="UP001377567"/>
    </source>
</evidence>
<proteinExistence type="predicted"/>
<accession>A0AAV5RRA4</accession>
<name>A0AAV5RRA4_MAUHU</name>